<dbReference type="EMBL" id="PVLV01000224">
    <property type="protein sequence ID" value="PRH78247.1"/>
    <property type="molecule type" value="Genomic_DNA"/>
</dbReference>
<name>A0A2S9PV79_9ACTN</name>
<reference evidence="1 2" key="1">
    <citation type="submission" date="2018-03" db="EMBL/GenBank/DDBJ databases">
        <title>Novel Streptomyces sp. from soil.</title>
        <authorList>
            <person name="Tan G.Y.A."/>
            <person name="Lee Z.Y."/>
        </authorList>
    </citation>
    <scope>NUCLEOTIDE SEQUENCE [LARGE SCALE GENOMIC DNA]</scope>
    <source>
        <strain evidence="1 2">ST5x</strain>
    </source>
</reference>
<dbReference type="RefSeq" id="WP_105869578.1">
    <property type="nucleotide sequence ID" value="NZ_PVLV01000224.1"/>
</dbReference>
<proteinExistence type="predicted"/>
<sequence>MWEATSDLMGALHRVRLCGTLEVIAAAEEVVARASDLELNEKKAEVFQHQADAVVAAQSAFLDACRRELGYAPSWWQWRRRRAERRALSRRTGR</sequence>
<evidence type="ECO:0000313" key="2">
    <source>
        <dbReference type="Proteomes" id="UP000239322"/>
    </source>
</evidence>
<keyword evidence="2" id="KW-1185">Reference proteome</keyword>
<comment type="caution">
    <text evidence="1">The sequence shown here is derived from an EMBL/GenBank/DDBJ whole genome shotgun (WGS) entry which is preliminary data.</text>
</comment>
<dbReference type="Proteomes" id="UP000239322">
    <property type="component" value="Unassembled WGS sequence"/>
</dbReference>
<organism evidence="1 2">
    <name type="scientific">Streptomyces solincola</name>
    <dbReference type="NCBI Taxonomy" id="2100817"/>
    <lineage>
        <taxon>Bacteria</taxon>
        <taxon>Bacillati</taxon>
        <taxon>Actinomycetota</taxon>
        <taxon>Actinomycetes</taxon>
        <taxon>Kitasatosporales</taxon>
        <taxon>Streptomycetaceae</taxon>
        <taxon>Streptomyces</taxon>
    </lineage>
</organism>
<gene>
    <name evidence="1" type="ORF">C6N75_15985</name>
</gene>
<evidence type="ECO:0000313" key="1">
    <source>
        <dbReference type="EMBL" id="PRH78247.1"/>
    </source>
</evidence>
<dbReference type="AlphaFoldDB" id="A0A2S9PV79"/>
<accession>A0A2S9PV79</accession>
<dbReference type="OrthoDB" id="4297048at2"/>
<protein>
    <submittedName>
        <fullName evidence="1">Uncharacterized protein</fullName>
    </submittedName>
</protein>